<proteinExistence type="predicted"/>
<dbReference type="EMBL" id="JQEC01000045">
    <property type="protein sequence ID" value="KGJ90662.1"/>
    <property type="molecule type" value="Genomic_DNA"/>
</dbReference>
<evidence type="ECO:0000313" key="3">
    <source>
        <dbReference type="Proteomes" id="UP000029868"/>
    </source>
</evidence>
<dbReference type="AlphaFoldDB" id="A0A099KL57"/>
<protein>
    <recommendedName>
        <fullName evidence="4">Porin domain-containing protein</fullName>
    </recommendedName>
</protein>
<dbReference type="Proteomes" id="UP000029868">
    <property type="component" value="Unassembled WGS sequence"/>
</dbReference>
<comment type="caution">
    <text evidence="2">The sequence shown here is derived from an EMBL/GenBank/DDBJ whole genome shotgun (WGS) entry which is preliminary data.</text>
</comment>
<evidence type="ECO:0000313" key="2">
    <source>
        <dbReference type="EMBL" id="KGJ90662.1"/>
    </source>
</evidence>
<evidence type="ECO:0008006" key="4">
    <source>
        <dbReference type="Google" id="ProtNLM"/>
    </source>
</evidence>
<organism evidence="2 3">
    <name type="scientific">Colwellia psychrerythraea</name>
    <name type="common">Vibrio psychroerythus</name>
    <dbReference type="NCBI Taxonomy" id="28229"/>
    <lineage>
        <taxon>Bacteria</taxon>
        <taxon>Pseudomonadati</taxon>
        <taxon>Pseudomonadota</taxon>
        <taxon>Gammaproteobacteria</taxon>
        <taxon>Alteromonadales</taxon>
        <taxon>Colwelliaceae</taxon>
        <taxon>Colwellia</taxon>
    </lineage>
</organism>
<accession>A0A099KL57</accession>
<dbReference type="SUPFAM" id="SSF56935">
    <property type="entry name" value="Porins"/>
    <property type="match status" value="1"/>
</dbReference>
<feature type="chain" id="PRO_5001948551" description="Porin domain-containing protein" evidence="1">
    <location>
        <begin position="30"/>
        <end position="335"/>
    </location>
</feature>
<keyword evidence="1" id="KW-0732">Signal</keyword>
<dbReference type="RefSeq" id="WP_033083380.1">
    <property type="nucleotide sequence ID" value="NZ_JQEC01000045.1"/>
</dbReference>
<dbReference type="InterPro" id="IPR031593">
    <property type="entry name" value="Porin_7"/>
</dbReference>
<sequence>MKQATSIKLPSLIKLSSIASILIGNAAFAESYQSFSSLAYSQDNTTLSIPLADYHSKSDSDNLSLFSQYFFEERQALGPLNEFDYINSSSNIYALLSNNDSESSTAYQGNDFGWENSSNSLNIGGQWISHHFLVGAGYNYTKYDVTYVSDASDSPSVDRSDKGYSASLGYFLLENLVIRADYYYDDTKHDYYNVDNDYFNYSASYNLQLSGSDYLGFTYNVDEDFDIHQLSSRYFLSLTQESYLVLGGDYTIDNSDNFFAEDRWSINSSYYFNTQTSVSVFYSKDDAFDMADTYGIAASYFINNNYSVQAGYNTNDNDKYEADQDGYSLSFSAQF</sequence>
<name>A0A099KL57_COLPS</name>
<dbReference type="Pfam" id="PF16956">
    <property type="entry name" value="Porin_7"/>
    <property type="match status" value="1"/>
</dbReference>
<feature type="signal peptide" evidence="1">
    <location>
        <begin position="1"/>
        <end position="29"/>
    </location>
</feature>
<dbReference type="PATRIC" id="fig|28229.3.peg.3386"/>
<evidence type="ECO:0000256" key="1">
    <source>
        <dbReference type="SAM" id="SignalP"/>
    </source>
</evidence>
<gene>
    <name evidence="2" type="ORF">GAB14E_3468</name>
</gene>
<reference evidence="2 3" key="1">
    <citation type="submission" date="2014-08" db="EMBL/GenBank/DDBJ databases">
        <title>Genomic and Phenotypic Diversity of Colwellia psychrerythraea strains from Disparate Marine Basins.</title>
        <authorList>
            <person name="Techtmann S.M."/>
            <person name="Stelling S.C."/>
            <person name="Utturkar S.M."/>
            <person name="Alshibli N."/>
            <person name="Harris A."/>
            <person name="Brown S.D."/>
            <person name="Hazen T.C."/>
        </authorList>
    </citation>
    <scope>NUCLEOTIDE SEQUENCE [LARGE SCALE GENOMIC DNA]</scope>
    <source>
        <strain evidence="2 3">GAB14E</strain>
    </source>
</reference>